<evidence type="ECO:0000313" key="1">
    <source>
        <dbReference type="EMBL" id="ENX04942.1"/>
    </source>
</evidence>
<organism evidence="1 2">
    <name type="scientific">Acinetobacter variabilis</name>
    <dbReference type="NCBI Taxonomy" id="70346"/>
    <lineage>
        <taxon>Bacteria</taxon>
        <taxon>Pseudomonadati</taxon>
        <taxon>Pseudomonadota</taxon>
        <taxon>Gammaproteobacteria</taxon>
        <taxon>Moraxellales</taxon>
        <taxon>Moraxellaceae</taxon>
        <taxon>Acinetobacter</taxon>
    </lineage>
</organism>
<dbReference type="EMBL" id="APRS01000023">
    <property type="protein sequence ID" value="ENX04942.1"/>
    <property type="molecule type" value="Genomic_DNA"/>
</dbReference>
<name>N9NQJ8_9GAMM</name>
<proteinExistence type="predicted"/>
<dbReference type="AlphaFoldDB" id="N9NQJ8"/>
<dbReference type="RefSeq" id="WP_005237679.1">
    <property type="nucleotide sequence ID" value="NZ_CP083659.1"/>
</dbReference>
<protein>
    <submittedName>
        <fullName evidence="1">Uncharacterized protein</fullName>
    </submittedName>
</protein>
<dbReference type="HOGENOM" id="CLU_2748534_0_0_6"/>
<dbReference type="OrthoDB" id="6708218at2"/>
<gene>
    <name evidence="1" type="ORF">F897_03428</name>
</gene>
<accession>N9NQJ8</accession>
<comment type="caution">
    <text evidence="1">The sequence shown here is derived from an EMBL/GenBank/DDBJ whole genome shotgun (WGS) entry which is preliminary data.</text>
</comment>
<sequence length="72" mass="8557">MKVMLRITLDLELFKHNLNQIPSGAFVLTDRGYQRIYTLYPQYPVAIRVEAKSRCKLDPELKIYNQEINKEE</sequence>
<reference evidence="1 2" key="1">
    <citation type="submission" date="2013-02" db="EMBL/GenBank/DDBJ databases">
        <title>The Genome Sequence of Acinetobacter sp. NIPH 2171.</title>
        <authorList>
            <consortium name="The Broad Institute Genome Sequencing Platform"/>
            <consortium name="The Broad Institute Genome Sequencing Center for Infectious Disease"/>
            <person name="Cerqueira G."/>
            <person name="Feldgarden M."/>
            <person name="Courvalin P."/>
            <person name="Perichon B."/>
            <person name="Grillot-Courvalin C."/>
            <person name="Clermont D."/>
            <person name="Rocha E."/>
            <person name="Yoon E.-J."/>
            <person name="Nemec A."/>
            <person name="Walker B."/>
            <person name="Young S.K."/>
            <person name="Zeng Q."/>
            <person name="Gargeya S."/>
            <person name="Fitzgerald M."/>
            <person name="Haas B."/>
            <person name="Abouelleil A."/>
            <person name="Alvarado L."/>
            <person name="Arachchi H.M."/>
            <person name="Berlin A.M."/>
            <person name="Chapman S.B."/>
            <person name="Dewar J."/>
            <person name="Goldberg J."/>
            <person name="Griggs A."/>
            <person name="Gujja S."/>
            <person name="Hansen M."/>
            <person name="Howarth C."/>
            <person name="Imamovic A."/>
            <person name="Larimer J."/>
            <person name="McCowan C."/>
            <person name="Murphy C."/>
            <person name="Neiman D."/>
            <person name="Pearson M."/>
            <person name="Priest M."/>
            <person name="Roberts A."/>
            <person name="Saif S."/>
            <person name="Shea T."/>
            <person name="Sisk P."/>
            <person name="Sykes S."/>
            <person name="Wortman J."/>
            <person name="Nusbaum C."/>
            <person name="Birren B."/>
        </authorList>
    </citation>
    <scope>NUCLEOTIDE SEQUENCE [LARGE SCALE GENOMIC DNA]</scope>
    <source>
        <strain evidence="1 2">NIPH 2171</strain>
    </source>
</reference>
<evidence type="ECO:0000313" key="2">
    <source>
        <dbReference type="Proteomes" id="UP000013101"/>
    </source>
</evidence>
<dbReference type="PATRIC" id="fig|1217693.3.peg.3312"/>
<dbReference type="Proteomes" id="UP000013101">
    <property type="component" value="Unassembled WGS sequence"/>
</dbReference>